<evidence type="ECO:0000313" key="5">
    <source>
        <dbReference type="Proteomes" id="UP000030008"/>
    </source>
</evidence>
<feature type="domain" description="HTH tetR-type" evidence="3">
    <location>
        <begin position="9"/>
        <end position="69"/>
    </location>
</feature>
<evidence type="ECO:0000313" key="4">
    <source>
        <dbReference type="EMBL" id="KGJ52164.1"/>
    </source>
</evidence>
<name>A0A099I2G6_CLOIN</name>
<sequence length="185" mass="21600">MKKQPQITEQTKDKLRSAFWTLYSSKPIDKITIKEITDLAGYNRGTFYLYYKDVYDILASIEAELLQASEQILETARESELSGLKNHMSMIMELARKYSAYVSVLLRDPSSNQFSRKLREMIWPILRPYVIQHPCTEQEESLLEEFYLCGLLAAISSWVKEEEPLPIDRFISFVLSNILPFSWKA</sequence>
<dbReference type="GO" id="GO:0003677">
    <property type="term" value="F:DNA binding"/>
    <property type="evidence" value="ECO:0007669"/>
    <property type="project" value="UniProtKB-UniRule"/>
</dbReference>
<organism evidence="4 5">
    <name type="scientific">Clostridium innocuum</name>
    <dbReference type="NCBI Taxonomy" id="1522"/>
    <lineage>
        <taxon>Bacteria</taxon>
        <taxon>Bacillati</taxon>
        <taxon>Bacillota</taxon>
        <taxon>Clostridia</taxon>
        <taxon>Eubacteriales</taxon>
        <taxon>Clostridiaceae</taxon>
        <taxon>Clostridium</taxon>
    </lineage>
</organism>
<dbReference type="PANTHER" id="PTHR43479:SF11">
    <property type="entry name" value="ACREF_ENVCD OPERON REPRESSOR-RELATED"/>
    <property type="match status" value="1"/>
</dbReference>
<dbReference type="RefSeq" id="WP_044906632.1">
    <property type="nucleotide sequence ID" value="NZ_JQIF01000078.1"/>
</dbReference>
<dbReference type="SUPFAM" id="SSF46689">
    <property type="entry name" value="Homeodomain-like"/>
    <property type="match status" value="1"/>
</dbReference>
<gene>
    <name evidence="4" type="ORF">CIAN88_16040</name>
</gene>
<dbReference type="AlphaFoldDB" id="A0A099I2G6"/>
<dbReference type="PROSITE" id="PS50977">
    <property type="entry name" value="HTH_TETR_2"/>
    <property type="match status" value="1"/>
</dbReference>
<dbReference type="InterPro" id="IPR050624">
    <property type="entry name" value="HTH-type_Tx_Regulator"/>
</dbReference>
<reference evidence="4 5" key="1">
    <citation type="submission" date="2014-08" db="EMBL/GenBank/DDBJ databases">
        <title>Clostridium innocuum, an unnegligible vancomycin-resistant pathogen causing extra-intestinal infections.</title>
        <authorList>
            <person name="Feng Y."/>
            <person name="Chiu C.-H."/>
        </authorList>
    </citation>
    <scope>NUCLEOTIDE SEQUENCE [LARGE SCALE GENOMIC DNA]</scope>
    <source>
        <strain evidence="4 5">AN88</strain>
    </source>
</reference>
<dbReference type="Pfam" id="PF14278">
    <property type="entry name" value="TetR_C_8"/>
    <property type="match status" value="1"/>
</dbReference>
<proteinExistence type="predicted"/>
<dbReference type="InterPro" id="IPR009057">
    <property type="entry name" value="Homeodomain-like_sf"/>
</dbReference>
<dbReference type="EMBL" id="JQIF01000078">
    <property type="protein sequence ID" value="KGJ52164.1"/>
    <property type="molecule type" value="Genomic_DNA"/>
</dbReference>
<feature type="DNA-binding region" description="H-T-H motif" evidence="2">
    <location>
        <begin position="32"/>
        <end position="51"/>
    </location>
</feature>
<comment type="caution">
    <text evidence="4">The sequence shown here is derived from an EMBL/GenBank/DDBJ whole genome shotgun (WGS) entry which is preliminary data.</text>
</comment>
<evidence type="ECO:0000256" key="1">
    <source>
        <dbReference type="ARBA" id="ARBA00023125"/>
    </source>
</evidence>
<accession>A0A099I2G6</accession>
<evidence type="ECO:0000256" key="2">
    <source>
        <dbReference type="PROSITE-ProRule" id="PRU00335"/>
    </source>
</evidence>
<protein>
    <submittedName>
        <fullName evidence="4">TetR family transcriptional regulator</fullName>
    </submittedName>
</protein>
<evidence type="ECO:0000259" key="3">
    <source>
        <dbReference type="PROSITE" id="PS50977"/>
    </source>
</evidence>
<dbReference type="InterPro" id="IPR039532">
    <property type="entry name" value="TetR_C_Firmicutes"/>
</dbReference>
<dbReference type="Gene3D" id="1.10.357.10">
    <property type="entry name" value="Tetracycline Repressor, domain 2"/>
    <property type="match status" value="1"/>
</dbReference>
<keyword evidence="1 2" id="KW-0238">DNA-binding</keyword>
<dbReference type="Proteomes" id="UP000030008">
    <property type="component" value="Unassembled WGS sequence"/>
</dbReference>
<dbReference type="InterPro" id="IPR001647">
    <property type="entry name" value="HTH_TetR"/>
</dbReference>
<dbReference type="PANTHER" id="PTHR43479">
    <property type="entry name" value="ACREF/ENVCD OPERON REPRESSOR-RELATED"/>
    <property type="match status" value="1"/>
</dbReference>